<sequence>MFLMSNNASTATATNDKDGRLMGFLSIAASPGAVLISPAVFSLLGFFLALIGLTIAAPKQRMLSIAGIALAMAGGGIGYFFHTPLV</sequence>
<gene>
    <name evidence="2" type="ORF">A2V91_02845</name>
</gene>
<keyword evidence="1" id="KW-0472">Membrane</keyword>
<keyword evidence="1" id="KW-0812">Transmembrane</keyword>
<evidence type="ECO:0000313" key="2">
    <source>
        <dbReference type="EMBL" id="OGI38673.1"/>
    </source>
</evidence>
<evidence type="ECO:0000313" key="3">
    <source>
        <dbReference type="Proteomes" id="UP000179334"/>
    </source>
</evidence>
<accession>A0A1F6T0J8</accession>
<organism evidence="2 3">
    <name type="scientific">Candidatus Muproteobacteria bacterium RBG_16_64_10</name>
    <dbReference type="NCBI Taxonomy" id="1817757"/>
    <lineage>
        <taxon>Bacteria</taxon>
        <taxon>Pseudomonadati</taxon>
        <taxon>Pseudomonadota</taxon>
        <taxon>Candidatus Muproteobacteria</taxon>
    </lineage>
</organism>
<dbReference type="AlphaFoldDB" id="A0A1F6T0J8"/>
<feature type="transmembrane region" description="Helical" evidence="1">
    <location>
        <begin position="24"/>
        <end position="51"/>
    </location>
</feature>
<name>A0A1F6T0J8_9PROT</name>
<proteinExistence type="predicted"/>
<comment type="caution">
    <text evidence="2">The sequence shown here is derived from an EMBL/GenBank/DDBJ whole genome shotgun (WGS) entry which is preliminary data.</text>
</comment>
<protein>
    <submittedName>
        <fullName evidence="2">Uncharacterized protein</fullName>
    </submittedName>
</protein>
<reference evidence="2 3" key="1">
    <citation type="journal article" date="2016" name="Nat. Commun.">
        <title>Thousands of microbial genomes shed light on interconnected biogeochemical processes in an aquifer system.</title>
        <authorList>
            <person name="Anantharaman K."/>
            <person name="Brown C.T."/>
            <person name="Hug L.A."/>
            <person name="Sharon I."/>
            <person name="Castelle C.J."/>
            <person name="Probst A.J."/>
            <person name="Thomas B.C."/>
            <person name="Singh A."/>
            <person name="Wilkins M.J."/>
            <person name="Karaoz U."/>
            <person name="Brodie E.L."/>
            <person name="Williams K.H."/>
            <person name="Hubbard S.S."/>
            <person name="Banfield J.F."/>
        </authorList>
    </citation>
    <scope>NUCLEOTIDE SEQUENCE [LARGE SCALE GENOMIC DNA]</scope>
</reference>
<evidence type="ECO:0000256" key="1">
    <source>
        <dbReference type="SAM" id="Phobius"/>
    </source>
</evidence>
<keyword evidence="1" id="KW-1133">Transmembrane helix</keyword>
<dbReference type="EMBL" id="MFSR01000064">
    <property type="protein sequence ID" value="OGI38673.1"/>
    <property type="molecule type" value="Genomic_DNA"/>
</dbReference>
<dbReference type="Proteomes" id="UP000179334">
    <property type="component" value="Unassembled WGS sequence"/>
</dbReference>
<feature type="transmembrane region" description="Helical" evidence="1">
    <location>
        <begin position="63"/>
        <end position="81"/>
    </location>
</feature>